<keyword evidence="2 8" id="KW-0732">Signal</keyword>
<evidence type="ECO:0000256" key="6">
    <source>
        <dbReference type="SAM" id="MobiDB-lite"/>
    </source>
</evidence>
<dbReference type="EMBL" id="CP000934">
    <property type="protein sequence ID" value="ACE86252.1"/>
    <property type="molecule type" value="Genomic_DNA"/>
</dbReference>
<keyword evidence="4 10" id="KW-0326">Glycosidase</keyword>
<dbReference type="RefSeq" id="WP_012489277.1">
    <property type="nucleotide sequence ID" value="NC_010995.1"/>
</dbReference>
<dbReference type="PANTHER" id="PTHR10963">
    <property type="entry name" value="GLYCOSYL HYDROLASE-RELATED"/>
    <property type="match status" value="1"/>
</dbReference>
<feature type="transmembrane region" description="Helical" evidence="7">
    <location>
        <begin position="316"/>
        <end position="337"/>
    </location>
</feature>
<dbReference type="Proteomes" id="UP000001036">
    <property type="component" value="Chromosome"/>
</dbReference>
<feature type="chain" id="PRO_5002793957" evidence="8">
    <location>
        <begin position="24"/>
        <end position="340"/>
    </location>
</feature>
<dbReference type="CAZy" id="GH16">
    <property type="family name" value="Glycoside Hydrolase Family 16"/>
</dbReference>
<dbReference type="eggNOG" id="COG2273">
    <property type="taxonomic scope" value="Bacteria"/>
</dbReference>
<protein>
    <submittedName>
        <fullName evidence="10">Beta glucanase, putative, glu16C</fullName>
        <ecNumber evidence="10">3.2.1.73</ecNumber>
    </submittedName>
</protein>
<dbReference type="InterPro" id="IPR050546">
    <property type="entry name" value="Glycosyl_Hydrlase_16"/>
</dbReference>
<evidence type="ECO:0000256" key="7">
    <source>
        <dbReference type="SAM" id="Phobius"/>
    </source>
</evidence>
<dbReference type="OrthoDB" id="9809583at2"/>
<dbReference type="SUPFAM" id="SSF49899">
    <property type="entry name" value="Concanavalin A-like lectins/glucanases"/>
    <property type="match status" value="1"/>
</dbReference>
<dbReference type="AlphaFoldDB" id="B3PHW2"/>
<comment type="similarity">
    <text evidence="1">Belongs to the glycosyl hydrolase 16 family.</text>
</comment>
<dbReference type="GO" id="GO:0005975">
    <property type="term" value="P:carbohydrate metabolic process"/>
    <property type="evidence" value="ECO:0007669"/>
    <property type="project" value="InterPro"/>
</dbReference>
<keyword evidence="11" id="KW-1185">Reference proteome</keyword>
<dbReference type="EC" id="3.2.1.73" evidence="10"/>
<keyword evidence="3 10" id="KW-0378">Hydrolase</keyword>
<feature type="region of interest" description="Disordered" evidence="6">
    <location>
        <begin position="251"/>
        <end position="299"/>
    </location>
</feature>
<dbReference type="InterPro" id="IPR008264">
    <property type="entry name" value="Beta_glucanase"/>
</dbReference>
<feature type="signal peptide" evidence="8">
    <location>
        <begin position="1"/>
        <end position="23"/>
    </location>
</feature>
<dbReference type="PANTHER" id="PTHR10963:SF22">
    <property type="entry name" value="GLYCOSIDASE CRH2-RELATED"/>
    <property type="match status" value="1"/>
</dbReference>
<accession>B3PHW2</accession>
<keyword evidence="7" id="KW-0472">Membrane</keyword>
<name>B3PHW2_CELJU</name>
<dbReference type="HOGENOM" id="CLU_063230_0_0_6"/>
<dbReference type="Pfam" id="PF00722">
    <property type="entry name" value="Glyco_hydro_16"/>
    <property type="match status" value="1"/>
</dbReference>
<feature type="compositionally biased region" description="Polar residues" evidence="6">
    <location>
        <begin position="251"/>
        <end position="260"/>
    </location>
</feature>
<evidence type="ECO:0000256" key="2">
    <source>
        <dbReference type="ARBA" id="ARBA00022729"/>
    </source>
</evidence>
<evidence type="ECO:0000256" key="4">
    <source>
        <dbReference type="ARBA" id="ARBA00023295"/>
    </source>
</evidence>
<organism evidence="10 11">
    <name type="scientific">Cellvibrio japonicus (strain Ueda107)</name>
    <name type="common">Pseudomonas fluorescens subsp. cellulosa</name>
    <dbReference type="NCBI Taxonomy" id="498211"/>
    <lineage>
        <taxon>Bacteria</taxon>
        <taxon>Pseudomonadati</taxon>
        <taxon>Pseudomonadota</taxon>
        <taxon>Gammaproteobacteria</taxon>
        <taxon>Cellvibrionales</taxon>
        <taxon>Cellvibrionaceae</taxon>
        <taxon>Cellvibrio</taxon>
    </lineage>
</organism>
<evidence type="ECO:0000313" key="10">
    <source>
        <dbReference type="EMBL" id="ACE86252.1"/>
    </source>
</evidence>
<dbReference type="InterPro" id="IPR000757">
    <property type="entry name" value="Beta-glucanase-like"/>
</dbReference>
<dbReference type="GO" id="GO:0042972">
    <property type="term" value="F:licheninase activity"/>
    <property type="evidence" value="ECO:0007669"/>
    <property type="project" value="UniProtKB-EC"/>
</dbReference>
<reference evidence="10 11" key="1">
    <citation type="journal article" date="2008" name="J. Bacteriol.">
        <title>Insights into plant cell wall degradation from the genome sequence of the soil bacterium Cellvibrio japonicus.</title>
        <authorList>
            <person name="Deboy R.T."/>
            <person name="Mongodin E.F."/>
            <person name="Fouts D.E."/>
            <person name="Tailford L.E."/>
            <person name="Khouri H."/>
            <person name="Emerson J.B."/>
            <person name="Mohamoud Y."/>
            <person name="Watkins K."/>
            <person name="Henrissat B."/>
            <person name="Gilbert H.J."/>
            <person name="Nelson K.E."/>
        </authorList>
    </citation>
    <scope>NUCLEOTIDE SEQUENCE [LARGE SCALE GENOMIC DNA]</scope>
    <source>
        <strain evidence="10 11">Ueda107</strain>
    </source>
</reference>
<evidence type="ECO:0000256" key="3">
    <source>
        <dbReference type="ARBA" id="ARBA00022801"/>
    </source>
</evidence>
<dbReference type="PRINTS" id="PR00737">
    <property type="entry name" value="GLHYDRLASE16"/>
</dbReference>
<dbReference type="InterPro" id="IPR013320">
    <property type="entry name" value="ConA-like_dom_sf"/>
</dbReference>
<proteinExistence type="inferred from homology"/>
<feature type="active site" description="Proton donor" evidence="5">
    <location>
        <position position="78"/>
    </location>
</feature>
<feature type="domain" description="GH16" evidence="9">
    <location>
        <begin position="1"/>
        <end position="194"/>
    </location>
</feature>
<keyword evidence="7" id="KW-0812">Transmembrane</keyword>
<dbReference type="KEGG" id="cja:CJA_3704"/>
<keyword evidence="7" id="KW-1133">Transmembrane helix</keyword>
<evidence type="ECO:0000256" key="8">
    <source>
        <dbReference type="SAM" id="SignalP"/>
    </source>
</evidence>
<dbReference type="PROSITE" id="PS51762">
    <property type="entry name" value="GH16_2"/>
    <property type="match status" value="1"/>
</dbReference>
<dbReference type="Gene3D" id="2.60.120.200">
    <property type="match status" value="1"/>
</dbReference>
<sequence length="340" mass="36947">MLRCCLLLIAGALSTLLAASVLAKPYKGAELYSYEAYLYGRYEMRMRVARGGGVLSTFFTYKDGSQIGNTFWEEIDIEVFGKNNATQWQTNIILGSSRPAIHTEEEHTASTSLADAYHTYVLEWTPDYVAWYLDGEEVRRITGTSTVTSLTNPQSLRFNIWASESVEWTGTWDDSILPVYQFVDYISYQPYNTETNHFEAGWRDDFDSLDTSRWGKANWSFDTNRVDFVPENALVKDGILVLALTHENATGYSGTPPQDDSASSASSSLQSSASSSASEASSSSSESSSEAELSSSSPASSAAVSSSLASSSRASGGGGGGALHGLYLFLLAGLVLARRR</sequence>
<dbReference type="STRING" id="498211.CJA_3704"/>
<evidence type="ECO:0000256" key="5">
    <source>
        <dbReference type="PIRSR" id="PIRSR608264-1"/>
    </source>
</evidence>
<evidence type="ECO:0000313" key="11">
    <source>
        <dbReference type="Proteomes" id="UP000001036"/>
    </source>
</evidence>
<evidence type="ECO:0000256" key="1">
    <source>
        <dbReference type="ARBA" id="ARBA00006865"/>
    </source>
</evidence>
<feature type="compositionally biased region" description="Low complexity" evidence="6">
    <location>
        <begin position="261"/>
        <end position="299"/>
    </location>
</feature>
<gene>
    <name evidence="10" type="primary">glu16C</name>
    <name evidence="10" type="ordered locus">CJA_3704</name>
</gene>
<feature type="active site" description="Nucleophile" evidence="5">
    <location>
        <position position="74"/>
    </location>
</feature>
<evidence type="ECO:0000259" key="9">
    <source>
        <dbReference type="PROSITE" id="PS51762"/>
    </source>
</evidence>